<protein>
    <submittedName>
        <fullName evidence="2">Uncharacterized protein</fullName>
    </submittedName>
</protein>
<dbReference type="EMBL" id="JANPWB010000014">
    <property type="protein sequence ID" value="KAJ1099548.1"/>
    <property type="molecule type" value="Genomic_DNA"/>
</dbReference>
<comment type="caution">
    <text evidence="2">The sequence shown here is derived from an EMBL/GenBank/DDBJ whole genome shotgun (WGS) entry which is preliminary data.</text>
</comment>
<gene>
    <name evidence="2" type="ORF">NDU88_004648</name>
</gene>
<proteinExistence type="predicted"/>
<keyword evidence="3" id="KW-1185">Reference proteome</keyword>
<dbReference type="AlphaFoldDB" id="A0AAV7M8D5"/>
<reference evidence="2" key="1">
    <citation type="journal article" date="2022" name="bioRxiv">
        <title>Sequencing and chromosome-scale assembly of the giantPleurodeles waltlgenome.</title>
        <authorList>
            <person name="Brown T."/>
            <person name="Elewa A."/>
            <person name="Iarovenko S."/>
            <person name="Subramanian E."/>
            <person name="Araus A.J."/>
            <person name="Petzold A."/>
            <person name="Susuki M."/>
            <person name="Suzuki K.-i.T."/>
            <person name="Hayashi T."/>
            <person name="Toyoda A."/>
            <person name="Oliveira C."/>
            <person name="Osipova E."/>
            <person name="Leigh N.D."/>
            <person name="Simon A."/>
            <person name="Yun M.H."/>
        </authorList>
    </citation>
    <scope>NUCLEOTIDE SEQUENCE</scope>
    <source>
        <strain evidence="2">20211129_DDA</strain>
        <tissue evidence="2">Liver</tissue>
    </source>
</reference>
<evidence type="ECO:0000313" key="2">
    <source>
        <dbReference type="EMBL" id="KAJ1099548.1"/>
    </source>
</evidence>
<dbReference type="Proteomes" id="UP001066276">
    <property type="component" value="Chromosome 10"/>
</dbReference>
<evidence type="ECO:0000313" key="3">
    <source>
        <dbReference type="Proteomes" id="UP001066276"/>
    </source>
</evidence>
<organism evidence="2 3">
    <name type="scientific">Pleurodeles waltl</name>
    <name type="common">Iberian ribbed newt</name>
    <dbReference type="NCBI Taxonomy" id="8319"/>
    <lineage>
        <taxon>Eukaryota</taxon>
        <taxon>Metazoa</taxon>
        <taxon>Chordata</taxon>
        <taxon>Craniata</taxon>
        <taxon>Vertebrata</taxon>
        <taxon>Euteleostomi</taxon>
        <taxon>Amphibia</taxon>
        <taxon>Batrachia</taxon>
        <taxon>Caudata</taxon>
        <taxon>Salamandroidea</taxon>
        <taxon>Salamandridae</taxon>
        <taxon>Pleurodelinae</taxon>
        <taxon>Pleurodeles</taxon>
    </lineage>
</organism>
<feature type="region of interest" description="Disordered" evidence="1">
    <location>
        <begin position="64"/>
        <end position="142"/>
    </location>
</feature>
<evidence type="ECO:0000256" key="1">
    <source>
        <dbReference type="SAM" id="MobiDB-lite"/>
    </source>
</evidence>
<name>A0AAV7M8D5_PLEWA</name>
<feature type="compositionally biased region" description="Low complexity" evidence="1">
    <location>
        <begin position="68"/>
        <end position="115"/>
    </location>
</feature>
<sequence length="142" mass="15524">MDAAAQEVISEVLGAYQHTQDTMGQIVATLEQNQRLQIAHHQEATEQWKQLNATMATIALALLHHFPTQPETPTDQEYPTTDQDTDQPSTAAAATGLVPQSKDTQKTSTSTRTGQHQAPKRSFRPRYGTGTPAKTKAPSKCL</sequence>
<accession>A0AAV7M8D5</accession>